<evidence type="ECO:0000313" key="2">
    <source>
        <dbReference type="EMBL" id="MFC4402820.1"/>
    </source>
</evidence>
<dbReference type="RefSeq" id="WP_390250768.1">
    <property type="nucleotide sequence ID" value="NZ_JBHSDT010000004.1"/>
</dbReference>
<gene>
    <name evidence="2" type="ORF">ACFOY7_07010</name>
</gene>
<feature type="transmembrane region" description="Helical" evidence="1">
    <location>
        <begin position="32"/>
        <end position="53"/>
    </location>
</feature>
<accession>A0ABV8WTP5</accession>
<organism evidence="2 3">
    <name type="scientific">Gracilibacillus xinjiangensis</name>
    <dbReference type="NCBI Taxonomy" id="1193282"/>
    <lineage>
        <taxon>Bacteria</taxon>
        <taxon>Bacillati</taxon>
        <taxon>Bacillota</taxon>
        <taxon>Bacilli</taxon>
        <taxon>Bacillales</taxon>
        <taxon>Bacillaceae</taxon>
        <taxon>Gracilibacillus</taxon>
    </lineage>
</organism>
<sequence length="81" mass="9142">MKQKAAISDIETSLLIIALSILFVGWQTQSAPIIYCSFLFISTVLLLEAIQAYKKKDNYSFSMQFLRGIGILIVAAFFIFK</sequence>
<keyword evidence="1" id="KW-0812">Transmembrane</keyword>
<keyword evidence="1" id="KW-0472">Membrane</keyword>
<dbReference type="EMBL" id="JBHSDT010000004">
    <property type="protein sequence ID" value="MFC4402820.1"/>
    <property type="molecule type" value="Genomic_DNA"/>
</dbReference>
<evidence type="ECO:0000256" key="1">
    <source>
        <dbReference type="SAM" id="Phobius"/>
    </source>
</evidence>
<evidence type="ECO:0000313" key="3">
    <source>
        <dbReference type="Proteomes" id="UP001595882"/>
    </source>
</evidence>
<evidence type="ECO:0008006" key="4">
    <source>
        <dbReference type="Google" id="ProtNLM"/>
    </source>
</evidence>
<reference evidence="3" key="1">
    <citation type="journal article" date="2019" name="Int. J. Syst. Evol. Microbiol.">
        <title>The Global Catalogue of Microorganisms (GCM) 10K type strain sequencing project: providing services to taxonomists for standard genome sequencing and annotation.</title>
        <authorList>
            <consortium name="The Broad Institute Genomics Platform"/>
            <consortium name="The Broad Institute Genome Sequencing Center for Infectious Disease"/>
            <person name="Wu L."/>
            <person name="Ma J."/>
        </authorList>
    </citation>
    <scope>NUCLEOTIDE SEQUENCE [LARGE SCALE GENOMIC DNA]</scope>
    <source>
        <strain evidence="3">CCUG 37865</strain>
    </source>
</reference>
<name>A0ABV8WTP5_9BACI</name>
<proteinExistence type="predicted"/>
<feature type="transmembrane region" description="Helical" evidence="1">
    <location>
        <begin position="65"/>
        <end position="80"/>
    </location>
</feature>
<keyword evidence="3" id="KW-1185">Reference proteome</keyword>
<protein>
    <recommendedName>
        <fullName evidence="4">DUF4181 domain-containing protein</fullName>
    </recommendedName>
</protein>
<feature type="transmembrane region" description="Helical" evidence="1">
    <location>
        <begin position="7"/>
        <end position="26"/>
    </location>
</feature>
<keyword evidence="1" id="KW-1133">Transmembrane helix</keyword>
<comment type="caution">
    <text evidence="2">The sequence shown here is derived from an EMBL/GenBank/DDBJ whole genome shotgun (WGS) entry which is preliminary data.</text>
</comment>
<dbReference type="Proteomes" id="UP001595882">
    <property type="component" value="Unassembled WGS sequence"/>
</dbReference>